<name>A0A4R1KW19_9FLAO</name>
<organism evidence="1 2">
    <name type="scientific">Winogradskyella wandonensis</name>
    <dbReference type="NCBI Taxonomy" id="1442586"/>
    <lineage>
        <taxon>Bacteria</taxon>
        <taxon>Pseudomonadati</taxon>
        <taxon>Bacteroidota</taxon>
        <taxon>Flavobacteriia</taxon>
        <taxon>Flavobacteriales</taxon>
        <taxon>Flavobacteriaceae</taxon>
        <taxon>Winogradskyella</taxon>
    </lineage>
</organism>
<evidence type="ECO:0000313" key="1">
    <source>
        <dbReference type="EMBL" id="TCK68917.1"/>
    </source>
</evidence>
<sequence length="320" mass="36580">MTFNLDKTKQCRKVFSIFMLLFIASIGFSQNIKVKNIKLNNELNHFSAIMNNGRVYFSQNKLNLRGKPVKTRLNTYLYTLISGYVDSQGEISNLKPVSDSKLGFANISAAAFTKDGKYMYFTTNSDVVGDNKSKDFKTFNLQIHRAEYIDGKGWSNPTELPFCNKDYSYAHPALSPDGKTLYFVSNMPGTKGRTDIFKVEIFNYTTYGEPERLDDKINSPRTELYPFVSENNKIYFSSNRRGGIGGYDIYSYNLDTKDTKETPMLLPEPINSIGEDFSFYLMEDGKRGFLTSRRKDGKGDDDIYYFTGFQSSKRILNLAD</sequence>
<dbReference type="Gene3D" id="2.120.10.30">
    <property type="entry name" value="TolB, C-terminal domain"/>
    <property type="match status" value="1"/>
</dbReference>
<comment type="caution">
    <text evidence="1">The sequence shown here is derived from an EMBL/GenBank/DDBJ whole genome shotgun (WGS) entry which is preliminary data.</text>
</comment>
<keyword evidence="2" id="KW-1185">Reference proteome</keyword>
<dbReference type="OrthoDB" id="9809364at2"/>
<dbReference type="RefSeq" id="WP_132703100.1">
    <property type="nucleotide sequence ID" value="NZ_SMGI01000001.1"/>
</dbReference>
<reference evidence="1 2" key="1">
    <citation type="journal article" date="2015" name="Stand. Genomic Sci.">
        <title>Genomic Encyclopedia of Bacterial and Archaeal Type Strains, Phase III: the genomes of soil and plant-associated and newly described type strains.</title>
        <authorList>
            <person name="Whitman W.B."/>
            <person name="Woyke T."/>
            <person name="Klenk H.P."/>
            <person name="Zhou Y."/>
            <person name="Lilburn T.G."/>
            <person name="Beck B.J."/>
            <person name="De Vos P."/>
            <person name="Vandamme P."/>
            <person name="Eisen J.A."/>
            <person name="Garrity G."/>
            <person name="Hugenholtz P."/>
            <person name="Kyrpides N.C."/>
        </authorList>
    </citation>
    <scope>NUCLEOTIDE SEQUENCE [LARGE SCALE GENOMIC DNA]</scope>
    <source>
        <strain evidence="1 2">CECT 8445</strain>
    </source>
</reference>
<accession>A0A4R1KW19</accession>
<evidence type="ECO:0000313" key="2">
    <source>
        <dbReference type="Proteomes" id="UP000295714"/>
    </source>
</evidence>
<dbReference type="Pfam" id="PF07676">
    <property type="entry name" value="PD40"/>
    <property type="match status" value="3"/>
</dbReference>
<dbReference type="InterPro" id="IPR011659">
    <property type="entry name" value="WD40"/>
</dbReference>
<dbReference type="SUPFAM" id="SSF82171">
    <property type="entry name" value="DPP6 N-terminal domain-like"/>
    <property type="match status" value="1"/>
</dbReference>
<dbReference type="InterPro" id="IPR011042">
    <property type="entry name" value="6-blade_b-propeller_TolB-like"/>
</dbReference>
<proteinExistence type="predicted"/>
<dbReference type="EMBL" id="SMGI01000001">
    <property type="protein sequence ID" value="TCK68917.1"/>
    <property type="molecule type" value="Genomic_DNA"/>
</dbReference>
<dbReference type="AlphaFoldDB" id="A0A4R1KW19"/>
<protein>
    <submittedName>
        <fullName evidence="1">WD40 repeat protein</fullName>
    </submittedName>
</protein>
<gene>
    <name evidence="1" type="ORF">DFQ05_0427</name>
</gene>
<dbReference type="Proteomes" id="UP000295714">
    <property type="component" value="Unassembled WGS sequence"/>
</dbReference>